<dbReference type="EMBL" id="VSRR010003574">
    <property type="protein sequence ID" value="MPC36668.1"/>
    <property type="molecule type" value="Genomic_DNA"/>
</dbReference>
<sequence>MTTLSTRRPSTPYTSPPFRLTTNTSSTSLPHSFSTGHTTGACSLRQLPLLTTVSDTTTSCSPFMPDRLIQKQCNTHNSENAQLQNTVFVLNFKYVISIIRIFPSEKKKKKISVLELFV</sequence>
<proteinExistence type="predicted"/>
<feature type="region of interest" description="Disordered" evidence="1">
    <location>
        <begin position="1"/>
        <end position="36"/>
    </location>
</feature>
<feature type="compositionally biased region" description="Low complexity" evidence="1">
    <location>
        <begin position="1"/>
        <end position="19"/>
    </location>
</feature>
<dbReference type="Proteomes" id="UP000324222">
    <property type="component" value="Unassembled WGS sequence"/>
</dbReference>
<evidence type="ECO:0000313" key="3">
    <source>
        <dbReference type="Proteomes" id="UP000324222"/>
    </source>
</evidence>
<accession>A0A5B7ETV8</accession>
<keyword evidence="3" id="KW-1185">Reference proteome</keyword>
<protein>
    <submittedName>
        <fullName evidence="2">Uncharacterized protein</fullName>
    </submittedName>
</protein>
<evidence type="ECO:0000313" key="2">
    <source>
        <dbReference type="EMBL" id="MPC36668.1"/>
    </source>
</evidence>
<name>A0A5B7ETV8_PORTR</name>
<feature type="compositionally biased region" description="Polar residues" evidence="1">
    <location>
        <begin position="20"/>
        <end position="36"/>
    </location>
</feature>
<organism evidence="2 3">
    <name type="scientific">Portunus trituberculatus</name>
    <name type="common">Swimming crab</name>
    <name type="synonym">Neptunus trituberculatus</name>
    <dbReference type="NCBI Taxonomy" id="210409"/>
    <lineage>
        <taxon>Eukaryota</taxon>
        <taxon>Metazoa</taxon>
        <taxon>Ecdysozoa</taxon>
        <taxon>Arthropoda</taxon>
        <taxon>Crustacea</taxon>
        <taxon>Multicrustacea</taxon>
        <taxon>Malacostraca</taxon>
        <taxon>Eumalacostraca</taxon>
        <taxon>Eucarida</taxon>
        <taxon>Decapoda</taxon>
        <taxon>Pleocyemata</taxon>
        <taxon>Brachyura</taxon>
        <taxon>Eubrachyura</taxon>
        <taxon>Portunoidea</taxon>
        <taxon>Portunidae</taxon>
        <taxon>Portuninae</taxon>
        <taxon>Portunus</taxon>
    </lineage>
</organism>
<dbReference type="AlphaFoldDB" id="A0A5B7ETV8"/>
<comment type="caution">
    <text evidence="2">The sequence shown here is derived from an EMBL/GenBank/DDBJ whole genome shotgun (WGS) entry which is preliminary data.</text>
</comment>
<evidence type="ECO:0000256" key="1">
    <source>
        <dbReference type="SAM" id="MobiDB-lite"/>
    </source>
</evidence>
<reference evidence="2 3" key="1">
    <citation type="submission" date="2019-05" db="EMBL/GenBank/DDBJ databases">
        <title>Another draft genome of Portunus trituberculatus and its Hox gene families provides insights of decapod evolution.</title>
        <authorList>
            <person name="Jeong J.-H."/>
            <person name="Song I."/>
            <person name="Kim S."/>
            <person name="Choi T."/>
            <person name="Kim D."/>
            <person name="Ryu S."/>
            <person name="Kim W."/>
        </authorList>
    </citation>
    <scope>NUCLEOTIDE SEQUENCE [LARGE SCALE GENOMIC DNA]</scope>
    <source>
        <tissue evidence="2">Muscle</tissue>
    </source>
</reference>
<gene>
    <name evidence="2" type="ORF">E2C01_030135</name>
</gene>